<dbReference type="InterPro" id="IPR025383">
    <property type="entry name" value="MrpA_C/MbhD"/>
</dbReference>
<dbReference type="InterPro" id="IPR007182">
    <property type="entry name" value="MnhB"/>
</dbReference>
<evidence type="ECO:0000256" key="5">
    <source>
        <dbReference type="ARBA" id="ARBA00022989"/>
    </source>
</evidence>
<evidence type="ECO:0000256" key="2">
    <source>
        <dbReference type="ARBA" id="ARBA00009425"/>
    </source>
</evidence>
<evidence type="ECO:0000256" key="7">
    <source>
        <dbReference type="SAM" id="Phobius"/>
    </source>
</evidence>
<evidence type="ECO:0000313" key="11">
    <source>
        <dbReference type="Proteomes" id="UP000244956"/>
    </source>
</evidence>
<keyword evidence="11" id="KW-1185">Reference proteome</keyword>
<keyword evidence="6 7" id="KW-0472">Membrane</keyword>
<accession>A0A2U2B972</accession>
<evidence type="ECO:0000256" key="3">
    <source>
        <dbReference type="ARBA" id="ARBA00022475"/>
    </source>
</evidence>
<feature type="domain" description="MrpA C-terminal/MbhD" evidence="9">
    <location>
        <begin position="11"/>
        <end position="74"/>
    </location>
</feature>
<keyword evidence="5 7" id="KW-1133">Transmembrane helix</keyword>
<feature type="transmembrane region" description="Helical" evidence="7">
    <location>
        <begin position="287"/>
        <end position="314"/>
    </location>
</feature>
<name>A0A2U2B972_9BACT</name>
<dbReference type="PANTHER" id="PTHR33932">
    <property type="entry name" value="NA(+)/H(+) ANTIPORTER SUBUNIT B"/>
    <property type="match status" value="1"/>
</dbReference>
<feature type="transmembrane region" description="Helical" evidence="7">
    <location>
        <begin position="196"/>
        <end position="218"/>
    </location>
</feature>
<comment type="caution">
    <text evidence="10">The sequence shown here is derived from an EMBL/GenBank/DDBJ whole genome shotgun (WGS) entry which is preliminary data.</text>
</comment>
<evidence type="ECO:0000256" key="6">
    <source>
        <dbReference type="ARBA" id="ARBA00023136"/>
    </source>
</evidence>
<feature type="transmembrane region" description="Helical" evidence="7">
    <location>
        <begin position="99"/>
        <end position="120"/>
    </location>
</feature>
<evidence type="ECO:0000313" key="10">
    <source>
        <dbReference type="EMBL" id="PWD99586.1"/>
    </source>
</evidence>
<evidence type="ECO:0000256" key="1">
    <source>
        <dbReference type="ARBA" id="ARBA00004651"/>
    </source>
</evidence>
<feature type="transmembrane region" description="Helical" evidence="7">
    <location>
        <begin position="6"/>
        <end position="23"/>
    </location>
</feature>
<dbReference type="Pfam" id="PF13244">
    <property type="entry name" value="MbhD"/>
    <property type="match status" value="1"/>
</dbReference>
<feature type="transmembrane region" description="Helical" evidence="7">
    <location>
        <begin position="53"/>
        <end position="72"/>
    </location>
</feature>
<dbReference type="PANTHER" id="PTHR33932:SF4">
    <property type="entry name" value="NA(+)_H(+) ANTIPORTER SUBUNIT B"/>
    <property type="match status" value="1"/>
</dbReference>
<comment type="subcellular location">
    <subcellularLocation>
        <location evidence="1">Cell membrane</location>
        <topology evidence="1">Multi-pass membrane protein</topology>
    </subcellularLocation>
</comment>
<proteinExistence type="inferred from homology"/>
<comment type="similarity">
    <text evidence="2">Belongs to the CPA3 antiporters (TC 2.A.63) subunit B family.</text>
</comment>
<dbReference type="GO" id="GO:0005886">
    <property type="term" value="C:plasma membrane"/>
    <property type="evidence" value="ECO:0007669"/>
    <property type="project" value="UniProtKB-SubCell"/>
</dbReference>
<feature type="transmembrane region" description="Helical" evidence="7">
    <location>
        <begin position="253"/>
        <end position="275"/>
    </location>
</feature>
<dbReference type="EMBL" id="QEWP01000006">
    <property type="protein sequence ID" value="PWD99586.1"/>
    <property type="molecule type" value="Genomic_DNA"/>
</dbReference>
<feature type="transmembrane region" description="Helical" evidence="7">
    <location>
        <begin position="162"/>
        <end position="184"/>
    </location>
</feature>
<organism evidence="10 11">
    <name type="scientific">Marinilabilia rubra</name>
    <dbReference type="NCBI Taxonomy" id="2162893"/>
    <lineage>
        <taxon>Bacteria</taxon>
        <taxon>Pseudomonadati</taxon>
        <taxon>Bacteroidota</taxon>
        <taxon>Bacteroidia</taxon>
        <taxon>Marinilabiliales</taxon>
        <taxon>Marinilabiliaceae</taxon>
        <taxon>Marinilabilia</taxon>
    </lineage>
</organism>
<dbReference type="Proteomes" id="UP000244956">
    <property type="component" value="Unassembled WGS sequence"/>
</dbReference>
<dbReference type="AlphaFoldDB" id="A0A2U2B972"/>
<feature type="transmembrane region" description="Helical" evidence="7">
    <location>
        <begin position="30"/>
        <end position="47"/>
    </location>
</feature>
<dbReference type="OrthoDB" id="9798859at2"/>
<dbReference type="RefSeq" id="WP_109264126.1">
    <property type="nucleotide sequence ID" value="NZ_QEWP01000006.1"/>
</dbReference>
<evidence type="ECO:0000256" key="4">
    <source>
        <dbReference type="ARBA" id="ARBA00022692"/>
    </source>
</evidence>
<feature type="transmembrane region" description="Helical" evidence="7">
    <location>
        <begin position="224"/>
        <end position="241"/>
    </location>
</feature>
<gene>
    <name evidence="10" type="ORF">DDZ16_09030</name>
</gene>
<protein>
    <recommendedName>
        <fullName evidence="12">Sodium:proton antiporter</fullName>
    </recommendedName>
</protein>
<keyword evidence="4 7" id="KW-0812">Transmembrane</keyword>
<evidence type="ECO:0008006" key="12">
    <source>
        <dbReference type="Google" id="ProtNLM"/>
    </source>
</evidence>
<keyword evidence="3" id="KW-1003">Cell membrane</keyword>
<dbReference type="Pfam" id="PF04039">
    <property type="entry name" value="MnhB"/>
    <property type="match status" value="1"/>
</dbReference>
<dbReference type="InterPro" id="IPR050622">
    <property type="entry name" value="CPA3_antiporter_subunitB"/>
</dbReference>
<evidence type="ECO:0000259" key="9">
    <source>
        <dbReference type="Pfam" id="PF13244"/>
    </source>
</evidence>
<reference evidence="10 11" key="1">
    <citation type="submission" date="2018-05" db="EMBL/GenBank/DDBJ databases">
        <title>Marinilabilia rubrum sp. nov., isolated from saltern sediment.</title>
        <authorList>
            <person name="Zhang R."/>
        </authorList>
    </citation>
    <scope>NUCLEOTIDE SEQUENCE [LARGE SCALE GENOMIC DNA]</scope>
    <source>
        <strain evidence="10 11">WTE16</strain>
    </source>
</reference>
<sequence length="323" mass="34504">MSVLIDSLLAILIVYLALQCLLAPRLTQTVFLFFAFGLALALAWVRLGAVDVAITEAAIASGFLGVLFLDALRDFSFITSGKQESSDAANHSVSKKKPAFLSLPGVVLVLGLGLFLLITLEAVWKVPESGGLTAATEALLPESGVENPVTAVLLNFRAYDTWLEMGVILLGLLAVMAVGGIKIFPVHRKTPEDPVLQQVILFFTPILFLFGAFLLYFGKNGPGGAFQAAVLWGAIGILLHLGGRPVLTVIPRWLSQLLLIMGIGFFLMLGFLLLAGGASLFEYPPSYAGVLILIIETLAAISIAVTLVSVFVHLNQLNKEESN</sequence>
<evidence type="ECO:0000259" key="8">
    <source>
        <dbReference type="Pfam" id="PF04039"/>
    </source>
</evidence>
<feature type="domain" description="Na+/H+ antiporter MnhB subunit-related protein" evidence="8">
    <location>
        <begin position="196"/>
        <end position="307"/>
    </location>
</feature>